<dbReference type="Gene3D" id="2.60.40.10">
    <property type="entry name" value="Immunoglobulins"/>
    <property type="match status" value="2"/>
</dbReference>
<dbReference type="InterPro" id="IPR036179">
    <property type="entry name" value="Ig-like_dom_sf"/>
</dbReference>
<keyword evidence="2" id="KW-1003">Cell membrane</keyword>
<feature type="chain" id="PRO_5044852886" description="Ig-like domain-containing protein" evidence="12">
    <location>
        <begin position="25"/>
        <end position="455"/>
    </location>
</feature>
<keyword evidence="7" id="KW-1015">Disulfide bond</keyword>
<keyword evidence="5 11" id="KW-1133">Transmembrane helix</keyword>
<evidence type="ECO:0000256" key="2">
    <source>
        <dbReference type="ARBA" id="ARBA00022475"/>
    </source>
</evidence>
<dbReference type="PROSITE" id="PS50835">
    <property type="entry name" value="IG_LIKE"/>
    <property type="match status" value="2"/>
</dbReference>
<sequence>MTCRNRAVLSILFLVVWGPRSCKLVEVNRRDVEEILLPCFAETSVSLQELKVEWKRIDSKAVVYLYQGGGSKPESQNNAYMNRAFFSAEEAMKGNYSLLLRNVTENDTGDYICSVYGKEKSLECTVAVTETEYLVVSGTGLVVTSNVGGEVTMTCSVHSHSPPEEVSWKKLGSDKSLTLIILFQDNETHADSGHESYRDRVALFASEILKGNFSLSLKDVKTEDRGKYICEAHSGQLSASTSVFVYLGLSSKHILVLTSCLAAVILAFAVSITVAATKEKTMITDLRTLVLHCVLSIGPGVIMFGAFVLWGVIEGQQGEVATCSMLSLTRVILLFKTSQCNEELYEMYRKIKDFLSRNCYFLQYIIITSVLSWAIFYNIWHTEGESEALVFVGMTSGLSLHMGIKLFFGGKGFLEMMDFFFLFTVSFGSRTLREGMYILVGHRSMCGTRMRPVVI</sequence>
<feature type="signal peptide" evidence="12">
    <location>
        <begin position="1"/>
        <end position="24"/>
    </location>
</feature>
<dbReference type="SMART" id="SM00408">
    <property type="entry name" value="IGc2"/>
    <property type="match status" value="1"/>
</dbReference>
<feature type="transmembrane region" description="Helical" evidence="11">
    <location>
        <begin position="254"/>
        <end position="277"/>
    </location>
</feature>
<dbReference type="Proteomes" id="UP001591681">
    <property type="component" value="Unassembled WGS sequence"/>
</dbReference>
<dbReference type="SMART" id="SM00409">
    <property type="entry name" value="IG"/>
    <property type="match status" value="2"/>
</dbReference>
<evidence type="ECO:0000256" key="12">
    <source>
        <dbReference type="SAM" id="SignalP"/>
    </source>
</evidence>
<dbReference type="GO" id="GO:0005886">
    <property type="term" value="C:plasma membrane"/>
    <property type="evidence" value="ECO:0007669"/>
    <property type="project" value="UniProtKB-SubCell"/>
</dbReference>
<keyword evidence="3 11" id="KW-0812">Transmembrane</keyword>
<evidence type="ECO:0000256" key="6">
    <source>
        <dbReference type="ARBA" id="ARBA00023136"/>
    </source>
</evidence>
<feature type="transmembrane region" description="Helical" evidence="11">
    <location>
        <begin position="388"/>
        <end position="408"/>
    </location>
</feature>
<evidence type="ECO:0000259" key="13">
    <source>
        <dbReference type="PROSITE" id="PS50835"/>
    </source>
</evidence>
<proteinExistence type="predicted"/>
<keyword evidence="8" id="KW-0675">Receptor</keyword>
<dbReference type="SUPFAM" id="SSF48726">
    <property type="entry name" value="Immunoglobulin"/>
    <property type="match status" value="2"/>
</dbReference>
<evidence type="ECO:0000313" key="15">
    <source>
        <dbReference type="Proteomes" id="UP001591681"/>
    </source>
</evidence>
<dbReference type="PANTHER" id="PTHR25466">
    <property type="entry name" value="T-LYMPHOCYTE ACTIVATION ANTIGEN"/>
    <property type="match status" value="1"/>
</dbReference>
<dbReference type="InterPro" id="IPR051713">
    <property type="entry name" value="T-cell_Activation_Regulation"/>
</dbReference>
<accession>A0ABD1JMF7</accession>
<keyword evidence="6 11" id="KW-0472">Membrane</keyword>
<feature type="transmembrane region" description="Helical" evidence="11">
    <location>
        <begin position="358"/>
        <end position="376"/>
    </location>
</feature>
<evidence type="ECO:0000256" key="1">
    <source>
        <dbReference type="ARBA" id="ARBA00004251"/>
    </source>
</evidence>
<evidence type="ECO:0000256" key="3">
    <source>
        <dbReference type="ARBA" id="ARBA00022692"/>
    </source>
</evidence>
<dbReference type="PANTHER" id="PTHR25466:SF14">
    <property type="entry name" value="BUTYROPHILIN SUBFAMILY 2 MEMBER A2-LIKE-RELATED"/>
    <property type="match status" value="1"/>
</dbReference>
<keyword evidence="4 12" id="KW-0732">Signal</keyword>
<dbReference type="InterPro" id="IPR003599">
    <property type="entry name" value="Ig_sub"/>
</dbReference>
<keyword evidence="9" id="KW-0325">Glycoprotein</keyword>
<feature type="domain" description="Ig-like" evidence="13">
    <location>
        <begin position="148"/>
        <end position="242"/>
    </location>
</feature>
<feature type="transmembrane region" description="Helical" evidence="11">
    <location>
        <begin position="289"/>
        <end position="313"/>
    </location>
</feature>
<dbReference type="InterPro" id="IPR013783">
    <property type="entry name" value="Ig-like_fold"/>
</dbReference>
<dbReference type="InterPro" id="IPR003598">
    <property type="entry name" value="Ig_sub2"/>
</dbReference>
<comment type="subcellular location">
    <subcellularLocation>
        <location evidence="1">Cell membrane</location>
        <topology evidence="1">Single-pass type I membrane protein</topology>
    </subcellularLocation>
</comment>
<dbReference type="Pfam" id="PF07686">
    <property type="entry name" value="V-set"/>
    <property type="match status" value="2"/>
</dbReference>
<dbReference type="InterPro" id="IPR013106">
    <property type="entry name" value="Ig_V-set"/>
</dbReference>
<evidence type="ECO:0000256" key="7">
    <source>
        <dbReference type="ARBA" id="ARBA00023157"/>
    </source>
</evidence>
<dbReference type="InterPro" id="IPR007110">
    <property type="entry name" value="Ig-like_dom"/>
</dbReference>
<name>A0ABD1JMF7_9TELE</name>
<evidence type="ECO:0000256" key="10">
    <source>
        <dbReference type="ARBA" id="ARBA00023319"/>
    </source>
</evidence>
<evidence type="ECO:0000256" key="5">
    <source>
        <dbReference type="ARBA" id="ARBA00022989"/>
    </source>
</evidence>
<comment type="caution">
    <text evidence="14">The sequence shown here is derived from an EMBL/GenBank/DDBJ whole genome shotgun (WGS) entry which is preliminary data.</text>
</comment>
<evidence type="ECO:0000256" key="11">
    <source>
        <dbReference type="SAM" id="Phobius"/>
    </source>
</evidence>
<keyword evidence="15" id="KW-1185">Reference proteome</keyword>
<dbReference type="EMBL" id="JBHFQA010000013">
    <property type="protein sequence ID" value="KAL2088340.1"/>
    <property type="molecule type" value="Genomic_DNA"/>
</dbReference>
<dbReference type="SMART" id="SM00406">
    <property type="entry name" value="IGv"/>
    <property type="match status" value="2"/>
</dbReference>
<keyword evidence="10" id="KW-0393">Immunoglobulin domain</keyword>
<gene>
    <name evidence="14" type="ORF">ACEWY4_015239</name>
</gene>
<reference evidence="14 15" key="1">
    <citation type="submission" date="2024-09" db="EMBL/GenBank/DDBJ databases">
        <title>A chromosome-level genome assembly of Gray's grenadier anchovy, Coilia grayii.</title>
        <authorList>
            <person name="Fu Z."/>
        </authorList>
    </citation>
    <scope>NUCLEOTIDE SEQUENCE [LARGE SCALE GENOMIC DNA]</scope>
    <source>
        <strain evidence="14">G4</strain>
        <tissue evidence="14">Muscle</tissue>
    </source>
</reference>
<evidence type="ECO:0000313" key="14">
    <source>
        <dbReference type="EMBL" id="KAL2088340.1"/>
    </source>
</evidence>
<dbReference type="AlphaFoldDB" id="A0ABD1JMF7"/>
<protein>
    <recommendedName>
        <fullName evidence="13">Ig-like domain-containing protein</fullName>
    </recommendedName>
</protein>
<evidence type="ECO:0000256" key="9">
    <source>
        <dbReference type="ARBA" id="ARBA00023180"/>
    </source>
</evidence>
<evidence type="ECO:0000256" key="8">
    <source>
        <dbReference type="ARBA" id="ARBA00023170"/>
    </source>
</evidence>
<evidence type="ECO:0000256" key="4">
    <source>
        <dbReference type="ARBA" id="ARBA00022729"/>
    </source>
</evidence>
<organism evidence="14 15">
    <name type="scientific">Coilia grayii</name>
    <name type="common">Gray's grenadier anchovy</name>
    <dbReference type="NCBI Taxonomy" id="363190"/>
    <lineage>
        <taxon>Eukaryota</taxon>
        <taxon>Metazoa</taxon>
        <taxon>Chordata</taxon>
        <taxon>Craniata</taxon>
        <taxon>Vertebrata</taxon>
        <taxon>Euteleostomi</taxon>
        <taxon>Actinopterygii</taxon>
        <taxon>Neopterygii</taxon>
        <taxon>Teleostei</taxon>
        <taxon>Clupei</taxon>
        <taxon>Clupeiformes</taxon>
        <taxon>Clupeoidei</taxon>
        <taxon>Engraulidae</taxon>
        <taxon>Coilinae</taxon>
        <taxon>Coilia</taxon>
    </lineage>
</organism>
<feature type="domain" description="Ig-like" evidence="13">
    <location>
        <begin position="19"/>
        <end position="123"/>
    </location>
</feature>